<accession>A0A1I3ALX8</accession>
<feature type="domain" description="Acyl-ACP thioesterase N-terminal hotdog" evidence="8">
    <location>
        <begin position="3"/>
        <end position="132"/>
    </location>
</feature>
<dbReference type="RefSeq" id="WP_092090685.1">
    <property type="nucleotide sequence ID" value="NZ_FOQE01000001.1"/>
</dbReference>
<keyword evidence="5" id="KW-0809">Transit peptide</keyword>
<dbReference type="Pfam" id="PF20791">
    <property type="entry name" value="Acyl-ACP_TE_C"/>
    <property type="match status" value="1"/>
</dbReference>
<dbReference type="GO" id="GO:0016297">
    <property type="term" value="F:fatty acyl-[ACP] hydrolase activity"/>
    <property type="evidence" value="ECO:0007669"/>
    <property type="project" value="InterPro"/>
</dbReference>
<evidence type="ECO:0000256" key="2">
    <source>
        <dbReference type="ARBA" id="ARBA00022516"/>
    </source>
</evidence>
<keyword evidence="4" id="KW-0276">Fatty acid metabolism</keyword>
<evidence type="ECO:0000313" key="11">
    <source>
        <dbReference type="Proteomes" id="UP000198668"/>
    </source>
</evidence>
<evidence type="ECO:0000259" key="8">
    <source>
        <dbReference type="Pfam" id="PF01643"/>
    </source>
</evidence>
<sequence length="251" mass="29325">MSGKVYEEEHTVKYYEGDTLGRMSLPMLINNLIHVSETQSSVLGVDDAFVKSRGLSWIILQYGIEIKRMPRITEKVRIQTQAMSYNKLFCYRDFNVRDEAGEEIVTVHSTFALMDLEKRKMVRVPQEVIAPYESEFTKRLIRTPQPEKVNEEKLAAKTYRVRYLDIDQNKHVNNSKYFEWALDALGYDFLATHELMSMNIKFEKEVQYGEQVQSEYSLRKMEEGQVLSAHRIVTEGKTNCELSAVWKALEE</sequence>
<dbReference type="PANTHER" id="PTHR31727">
    <property type="entry name" value="OLEOYL-ACYL CARRIER PROTEIN THIOESTERASE 1, CHLOROPLASTIC"/>
    <property type="match status" value="1"/>
</dbReference>
<feature type="domain" description="Acyl-ACP thioesterase-like C-terminal" evidence="9">
    <location>
        <begin position="152"/>
        <end position="247"/>
    </location>
</feature>
<evidence type="ECO:0000256" key="6">
    <source>
        <dbReference type="ARBA" id="ARBA00023098"/>
    </source>
</evidence>
<dbReference type="PANTHER" id="PTHR31727:SF6">
    <property type="entry name" value="OLEOYL-ACYL CARRIER PROTEIN THIOESTERASE 1, CHLOROPLASTIC"/>
    <property type="match status" value="1"/>
</dbReference>
<proteinExistence type="inferred from homology"/>
<keyword evidence="11" id="KW-1185">Reference proteome</keyword>
<evidence type="ECO:0000256" key="5">
    <source>
        <dbReference type="ARBA" id="ARBA00022946"/>
    </source>
</evidence>
<dbReference type="GO" id="GO:0000036">
    <property type="term" value="F:acyl carrier activity"/>
    <property type="evidence" value="ECO:0007669"/>
    <property type="project" value="TreeGrafter"/>
</dbReference>
<dbReference type="Gene3D" id="3.10.129.10">
    <property type="entry name" value="Hotdog Thioesterase"/>
    <property type="match status" value="1"/>
</dbReference>
<evidence type="ECO:0000256" key="4">
    <source>
        <dbReference type="ARBA" id="ARBA00022832"/>
    </source>
</evidence>
<dbReference type="Pfam" id="PF01643">
    <property type="entry name" value="Acyl-ACP_TE"/>
    <property type="match status" value="1"/>
</dbReference>
<dbReference type="EMBL" id="FOQE01000001">
    <property type="protein sequence ID" value="SFH51020.1"/>
    <property type="molecule type" value="Genomic_DNA"/>
</dbReference>
<evidence type="ECO:0000313" key="10">
    <source>
        <dbReference type="EMBL" id="SFH51020.1"/>
    </source>
</evidence>
<keyword evidence="7" id="KW-0275">Fatty acid biosynthesis</keyword>
<evidence type="ECO:0000256" key="3">
    <source>
        <dbReference type="ARBA" id="ARBA00022801"/>
    </source>
</evidence>
<dbReference type="Proteomes" id="UP000198668">
    <property type="component" value="Unassembled WGS sequence"/>
</dbReference>
<dbReference type="InterPro" id="IPR049427">
    <property type="entry name" value="Acyl-ACP_TE_C"/>
</dbReference>
<dbReference type="CDD" id="cd00586">
    <property type="entry name" value="4HBT"/>
    <property type="match status" value="1"/>
</dbReference>
<dbReference type="InterPro" id="IPR002864">
    <property type="entry name" value="Acyl-ACP_thioesterase_NHD"/>
</dbReference>
<comment type="similarity">
    <text evidence="1">Belongs to the acyl-ACP thioesterase family.</text>
</comment>
<gene>
    <name evidence="10" type="ORF">SAMN04489868_10119</name>
</gene>
<protein>
    <submittedName>
        <fullName evidence="10">Medium-chain acyl-[acyl-carrier-protein] hydrolase</fullName>
    </submittedName>
</protein>
<organism evidence="10 11">
    <name type="scientific">Pisciglobus halotolerans</name>
    <dbReference type="NCBI Taxonomy" id="745365"/>
    <lineage>
        <taxon>Bacteria</taxon>
        <taxon>Bacillati</taxon>
        <taxon>Bacillota</taxon>
        <taxon>Bacilli</taxon>
        <taxon>Lactobacillales</taxon>
        <taxon>Carnobacteriaceae</taxon>
    </lineage>
</organism>
<dbReference type="InterPro" id="IPR045023">
    <property type="entry name" value="FATA/B"/>
</dbReference>
<evidence type="ECO:0000256" key="1">
    <source>
        <dbReference type="ARBA" id="ARBA00006500"/>
    </source>
</evidence>
<dbReference type="AlphaFoldDB" id="A0A1I3ALX8"/>
<reference evidence="10 11" key="1">
    <citation type="submission" date="2016-10" db="EMBL/GenBank/DDBJ databases">
        <authorList>
            <person name="de Groot N.N."/>
        </authorList>
    </citation>
    <scope>NUCLEOTIDE SEQUENCE [LARGE SCALE GENOMIC DNA]</scope>
    <source>
        <strain evidence="10 11">DSM 27630</strain>
    </source>
</reference>
<keyword evidence="2" id="KW-0444">Lipid biosynthesis</keyword>
<evidence type="ECO:0000259" key="9">
    <source>
        <dbReference type="Pfam" id="PF20791"/>
    </source>
</evidence>
<dbReference type="InterPro" id="IPR029069">
    <property type="entry name" value="HotDog_dom_sf"/>
</dbReference>
<name>A0A1I3ALX8_9LACT</name>
<dbReference type="OrthoDB" id="9801517at2"/>
<dbReference type="SUPFAM" id="SSF54637">
    <property type="entry name" value="Thioesterase/thiol ester dehydrase-isomerase"/>
    <property type="match status" value="2"/>
</dbReference>
<evidence type="ECO:0000256" key="7">
    <source>
        <dbReference type="ARBA" id="ARBA00023160"/>
    </source>
</evidence>
<keyword evidence="3 10" id="KW-0378">Hydrolase</keyword>
<keyword evidence="6" id="KW-0443">Lipid metabolism</keyword>